<feature type="transmembrane region" description="Helical" evidence="1">
    <location>
        <begin position="60"/>
        <end position="79"/>
    </location>
</feature>
<reference evidence="2 3" key="1">
    <citation type="submission" date="2021-01" db="EMBL/GenBank/DDBJ databases">
        <title>Genomic Encyclopedia of Type Strains, Phase IV (KMG-IV): sequencing the most valuable type-strain genomes for metagenomic binning, comparative biology and taxonomic classification.</title>
        <authorList>
            <person name="Goeker M."/>
        </authorList>
    </citation>
    <scope>NUCLEOTIDE SEQUENCE [LARGE SCALE GENOMIC DNA]</scope>
    <source>
        <strain evidence="2 3">DSM 25890</strain>
    </source>
</reference>
<feature type="transmembrane region" description="Helical" evidence="1">
    <location>
        <begin position="91"/>
        <end position="111"/>
    </location>
</feature>
<evidence type="ECO:0000256" key="1">
    <source>
        <dbReference type="SAM" id="Phobius"/>
    </source>
</evidence>
<dbReference type="Pfam" id="PF21846">
    <property type="entry name" value="DUF6905"/>
    <property type="match status" value="1"/>
</dbReference>
<organism evidence="2 3">
    <name type="scientific">Alkaliphilus hydrothermalis</name>
    <dbReference type="NCBI Taxonomy" id="1482730"/>
    <lineage>
        <taxon>Bacteria</taxon>
        <taxon>Bacillati</taxon>
        <taxon>Bacillota</taxon>
        <taxon>Clostridia</taxon>
        <taxon>Peptostreptococcales</taxon>
        <taxon>Natronincolaceae</taxon>
        <taxon>Alkaliphilus</taxon>
    </lineage>
</organism>
<keyword evidence="1" id="KW-1133">Transmembrane helix</keyword>
<dbReference type="InterPro" id="IPR054200">
    <property type="entry name" value="DUF6905"/>
</dbReference>
<feature type="transmembrane region" description="Helical" evidence="1">
    <location>
        <begin position="7"/>
        <end position="24"/>
    </location>
</feature>
<comment type="caution">
    <text evidence="2">The sequence shown here is derived from an EMBL/GenBank/DDBJ whole genome shotgun (WGS) entry which is preliminary data.</text>
</comment>
<name>A0ABS2NTG4_9FIRM</name>
<gene>
    <name evidence="2" type="ORF">JOC73_002628</name>
</gene>
<evidence type="ECO:0000313" key="2">
    <source>
        <dbReference type="EMBL" id="MBM7616052.1"/>
    </source>
</evidence>
<protein>
    <submittedName>
        <fullName evidence="2">Uncharacterized protein</fullName>
    </submittedName>
</protein>
<sequence>MRNFSTIIGGAIAGIFVMGVWGKFVVDYGIAGGWFAALVIIGTMWFLNHHIGILHNPPEGAWVDMGLAIGVCGMLIPVFRWGSVEPLVKAIPTLTIVTLGAIAGGISAAAIQKDLVKEASDSKKS</sequence>
<dbReference type="Proteomes" id="UP001314796">
    <property type="component" value="Unassembled WGS sequence"/>
</dbReference>
<keyword evidence="1" id="KW-0472">Membrane</keyword>
<keyword evidence="3" id="KW-1185">Reference proteome</keyword>
<dbReference type="EMBL" id="JAFBEE010000023">
    <property type="protein sequence ID" value="MBM7616052.1"/>
    <property type="molecule type" value="Genomic_DNA"/>
</dbReference>
<feature type="transmembrane region" description="Helical" evidence="1">
    <location>
        <begin position="30"/>
        <end position="48"/>
    </location>
</feature>
<evidence type="ECO:0000313" key="3">
    <source>
        <dbReference type="Proteomes" id="UP001314796"/>
    </source>
</evidence>
<accession>A0ABS2NTG4</accession>
<proteinExistence type="predicted"/>
<keyword evidence="1" id="KW-0812">Transmembrane</keyword>
<dbReference type="RefSeq" id="WP_204403900.1">
    <property type="nucleotide sequence ID" value="NZ_JAFBEE010000023.1"/>
</dbReference>